<proteinExistence type="predicted"/>
<organism evidence="1 2">
    <name type="scientific">Litoreibacter roseus</name>
    <dbReference type="NCBI Taxonomy" id="2601869"/>
    <lineage>
        <taxon>Bacteria</taxon>
        <taxon>Pseudomonadati</taxon>
        <taxon>Pseudomonadota</taxon>
        <taxon>Alphaproteobacteria</taxon>
        <taxon>Rhodobacterales</taxon>
        <taxon>Roseobacteraceae</taxon>
        <taxon>Litoreibacter</taxon>
    </lineage>
</organism>
<comment type="caution">
    <text evidence="1">The sequence shown here is derived from an EMBL/GenBank/DDBJ whole genome shotgun (WGS) entry which is preliminary data.</text>
</comment>
<keyword evidence="2" id="KW-1185">Reference proteome</keyword>
<sequence>MLFKDFDQKDWTTRLSSALNNLERAQRPFLDWYFSASGYTRIIRNGRDETPYPSDAIQKLYNDALFEARYKNTDHFKKLKAAIDPVRGVLRDHPTISRALGNNLGRDEFQVGVLNRTSMTTLSQLIVGLMEAQKAGSKEPFMDPARDLNALLKLPIEQDDNSQKNSLSEALDVAVYHGICIESEVELGEGYALIPCKQLSAHIELEWLKDVAAQQVSWRRLEPVFGIARRFPWRPRLGDLHNPPNTQTRNFPPLFHRWADELANLLSVDLSRRISWLATFEGCIPRRASGLLGSHHDSAQTHSGRSISHLFSAFEKTPAVDAAQIEVIKDLFARRRETEYPDMAPIIHRLAEAHRRDGRFSSEDKVLDLAIVFERLFKPRGRSLSRDLENAAADLLAADDENKTVIKEQVRHFYKVRSAIIHGPRDDKRRRLISQAGRAWKDGELIARAALLKRIQ</sequence>
<evidence type="ECO:0000313" key="1">
    <source>
        <dbReference type="EMBL" id="GFE67327.1"/>
    </source>
</evidence>
<dbReference type="AlphaFoldDB" id="A0A6N6JMS1"/>
<name>A0A6N6JMS1_9RHOB</name>
<reference evidence="1 2" key="1">
    <citation type="submission" date="2019-12" db="EMBL/GenBank/DDBJ databases">
        <title>Litoreibacter badius sp. nov., a novel bacteriochlorophyll a-containing bacterium in the genus Litoreibacter.</title>
        <authorList>
            <person name="Kanamuro M."/>
            <person name="Takabe Y."/>
            <person name="Mori K."/>
            <person name="Takaichi S."/>
            <person name="Hanada S."/>
        </authorList>
    </citation>
    <scope>NUCLEOTIDE SEQUENCE [LARGE SCALE GENOMIC DNA]</scope>
    <source>
        <strain evidence="1 2">K6</strain>
    </source>
</reference>
<protein>
    <submittedName>
        <fullName evidence="1">Uncharacterized protein</fullName>
    </submittedName>
</protein>
<gene>
    <name evidence="1" type="ORF">KIN_44010</name>
</gene>
<accession>A0A6N6JMS1</accession>
<evidence type="ECO:0000313" key="2">
    <source>
        <dbReference type="Proteomes" id="UP000436822"/>
    </source>
</evidence>
<dbReference type="Proteomes" id="UP000436822">
    <property type="component" value="Unassembled WGS sequence"/>
</dbReference>
<dbReference type="EMBL" id="BLJE01000011">
    <property type="protein sequence ID" value="GFE67327.1"/>
    <property type="molecule type" value="Genomic_DNA"/>
</dbReference>